<keyword evidence="2" id="KW-1185">Reference proteome</keyword>
<proteinExistence type="predicted"/>
<dbReference type="Proteomes" id="UP001597045">
    <property type="component" value="Unassembled WGS sequence"/>
</dbReference>
<evidence type="ECO:0000313" key="2">
    <source>
        <dbReference type="Proteomes" id="UP001597045"/>
    </source>
</evidence>
<evidence type="ECO:0000313" key="1">
    <source>
        <dbReference type="EMBL" id="MFD1044871.1"/>
    </source>
</evidence>
<accession>A0ABW3M2G9</accession>
<name>A0ABW3M2G9_9PSEU</name>
<comment type="caution">
    <text evidence="1">The sequence shown here is derived from an EMBL/GenBank/DDBJ whole genome shotgun (WGS) entry which is preliminary data.</text>
</comment>
<reference evidence="2" key="1">
    <citation type="journal article" date="2019" name="Int. J. Syst. Evol. Microbiol.">
        <title>The Global Catalogue of Microorganisms (GCM) 10K type strain sequencing project: providing services to taxonomists for standard genome sequencing and annotation.</title>
        <authorList>
            <consortium name="The Broad Institute Genomics Platform"/>
            <consortium name="The Broad Institute Genome Sequencing Center for Infectious Disease"/>
            <person name="Wu L."/>
            <person name="Ma J."/>
        </authorList>
    </citation>
    <scope>NUCLEOTIDE SEQUENCE [LARGE SCALE GENOMIC DNA]</scope>
    <source>
        <strain evidence="2">JCM 31486</strain>
    </source>
</reference>
<protein>
    <submittedName>
        <fullName evidence="1">Uncharacterized protein</fullName>
    </submittedName>
</protein>
<sequence>MAGYQLMNTLDEVDAAMQALLAAMQDMPIRRDGFRADHRKLTRKTALLAVEMADNGPAFGLDY</sequence>
<gene>
    <name evidence="1" type="ORF">ACFQ1S_04305</name>
</gene>
<dbReference type="EMBL" id="JBHTIS010000148">
    <property type="protein sequence ID" value="MFD1044871.1"/>
    <property type="molecule type" value="Genomic_DNA"/>
</dbReference>
<organism evidence="1 2">
    <name type="scientific">Kibdelosporangium lantanae</name>
    <dbReference type="NCBI Taxonomy" id="1497396"/>
    <lineage>
        <taxon>Bacteria</taxon>
        <taxon>Bacillati</taxon>
        <taxon>Actinomycetota</taxon>
        <taxon>Actinomycetes</taxon>
        <taxon>Pseudonocardiales</taxon>
        <taxon>Pseudonocardiaceae</taxon>
        <taxon>Kibdelosporangium</taxon>
    </lineage>
</organism>